<evidence type="ECO:0000313" key="2">
    <source>
        <dbReference type="Proteomes" id="UP000298325"/>
    </source>
</evidence>
<gene>
    <name evidence="1" type="ORF">E5Q11_16770</name>
</gene>
<dbReference type="RefSeq" id="WP_135804605.1">
    <property type="nucleotide sequence ID" value="NZ_SRPF01000008.1"/>
</dbReference>
<dbReference type="Gene3D" id="3.30.450.40">
    <property type="match status" value="1"/>
</dbReference>
<dbReference type="InterPro" id="IPR029016">
    <property type="entry name" value="GAF-like_dom_sf"/>
</dbReference>
<protein>
    <submittedName>
        <fullName evidence="1">DUF484 family protein</fullName>
    </submittedName>
</protein>
<organism evidence="1 2">
    <name type="scientific">Marinobacter confluentis</name>
    <dbReference type="NCBI Taxonomy" id="1697557"/>
    <lineage>
        <taxon>Bacteria</taxon>
        <taxon>Pseudomonadati</taxon>
        <taxon>Pseudomonadota</taxon>
        <taxon>Gammaproteobacteria</taxon>
        <taxon>Pseudomonadales</taxon>
        <taxon>Marinobacteraceae</taxon>
        <taxon>Marinobacter</taxon>
    </lineage>
</organism>
<reference evidence="1 2" key="1">
    <citation type="submission" date="2019-04" db="EMBL/GenBank/DDBJ databases">
        <authorList>
            <person name="Park S."/>
            <person name="Yoon J.-H."/>
        </authorList>
    </citation>
    <scope>NUCLEOTIDE SEQUENCE [LARGE SCALE GENOMIC DNA]</scope>
    <source>
        <strain evidence="1 2">HJM-18</strain>
    </source>
</reference>
<evidence type="ECO:0000313" key="1">
    <source>
        <dbReference type="EMBL" id="TGN38034.1"/>
    </source>
</evidence>
<dbReference type="Pfam" id="PF04340">
    <property type="entry name" value="DUF484"/>
    <property type="match status" value="1"/>
</dbReference>
<proteinExistence type="predicted"/>
<dbReference type="InterPro" id="IPR007435">
    <property type="entry name" value="DUF484"/>
</dbReference>
<dbReference type="OrthoDB" id="8525200at2"/>
<sequence length="256" mass="28334">MTDQTARQKAGNLNRETVADYLRENPDFFVDQDELLRGLTLPHDSGRAISLVERQVHLFREQRDTLRQELVELVSIARHNDRLFEKSKRLLMQVIEARNLNDMAAAVDDSIRGDFGLDAASMILFTDQDLPGNGRGALHVVSPEVARERLGGLLDGDRAVCGQFRESERSFLFPDREEPIASVALVPLRAHEPAGAADDLVGVFAVGSCEAGYFDQSMGSLFLTYISDTFSRLLPPILQRHTAAATSLADPVAESR</sequence>
<name>A0A4Z1BLQ6_9GAMM</name>
<keyword evidence="2" id="KW-1185">Reference proteome</keyword>
<dbReference type="AlphaFoldDB" id="A0A4Z1BLQ6"/>
<dbReference type="Proteomes" id="UP000298325">
    <property type="component" value="Unassembled WGS sequence"/>
</dbReference>
<dbReference type="PANTHER" id="PTHR38765">
    <property type="entry name" value="DUF484 DOMAIN-CONTAINING PROTEIN"/>
    <property type="match status" value="1"/>
</dbReference>
<accession>A0A4Z1BLQ6</accession>
<dbReference type="PANTHER" id="PTHR38765:SF1">
    <property type="entry name" value="DUF484 DOMAIN-CONTAINING PROTEIN"/>
    <property type="match status" value="1"/>
</dbReference>
<comment type="caution">
    <text evidence="1">The sequence shown here is derived from an EMBL/GenBank/DDBJ whole genome shotgun (WGS) entry which is preliminary data.</text>
</comment>
<dbReference type="EMBL" id="SRPF01000008">
    <property type="protein sequence ID" value="TGN38034.1"/>
    <property type="molecule type" value="Genomic_DNA"/>
</dbReference>